<proteinExistence type="predicted"/>
<dbReference type="Pfam" id="PF15599">
    <property type="entry name" value="Imm63"/>
    <property type="match status" value="1"/>
</dbReference>
<gene>
    <name evidence="2" type="ORF">HCJ96_13155</name>
</gene>
<evidence type="ECO:0000313" key="2">
    <source>
        <dbReference type="EMBL" id="NMH60978.1"/>
    </source>
</evidence>
<feature type="domain" description="Immunity protein 63" evidence="1">
    <location>
        <begin position="43"/>
        <end position="123"/>
    </location>
</feature>
<dbReference type="Proteomes" id="UP000709336">
    <property type="component" value="Unassembled WGS sequence"/>
</dbReference>
<keyword evidence="3" id="KW-1185">Reference proteome</keyword>
<reference evidence="2 3" key="1">
    <citation type="submission" date="2020-03" db="EMBL/GenBank/DDBJ databases">
        <title>Alteromonas ponticola sp. nov., isolated from seawater.</title>
        <authorList>
            <person name="Yoon J.-H."/>
            <person name="Kim Y.-O."/>
        </authorList>
    </citation>
    <scope>NUCLEOTIDE SEQUENCE [LARGE SCALE GENOMIC DNA]</scope>
    <source>
        <strain evidence="2 3">MYP5</strain>
    </source>
</reference>
<accession>A0ABX1R3F7</accession>
<name>A0ABX1R3F7_9ALTE</name>
<dbReference type="EMBL" id="JAATNW010000007">
    <property type="protein sequence ID" value="NMH60978.1"/>
    <property type="molecule type" value="Genomic_DNA"/>
</dbReference>
<evidence type="ECO:0000259" key="1">
    <source>
        <dbReference type="Pfam" id="PF15599"/>
    </source>
</evidence>
<organism evidence="2 3">
    <name type="scientific">Alteromonas ponticola</name>
    <dbReference type="NCBI Taxonomy" id="2720613"/>
    <lineage>
        <taxon>Bacteria</taxon>
        <taxon>Pseudomonadati</taxon>
        <taxon>Pseudomonadota</taxon>
        <taxon>Gammaproteobacteria</taxon>
        <taxon>Alteromonadales</taxon>
        <taxon>Alteromonadaceae</taxon>
        <taxon>Alteromonas/Salinimonas group</taxon>
        <taxon>Alteromonas</taxon>
    </lineage>
</organism>
<comment type="caution">
    <text evidence="2">The sequence shown here is derived from an EMBL/GenBank/DDBJ whole genome shotgun (WGS) entry which is preliminary data.</text>
</comment>
<sequence length="133" mass="15488">MHNFETMTADLKKLGAIIDAPSSLLSGWGIPKEDGTPYIEIGDDVYLYLSSERGYQIFKKEVSNYDELLYLIFSNITHKMAVNYELRNRNSEEDCRRTIFSKQLELLGTVKAEWRCKREKEIEAILRNAPFED</sequence>
<dbReference type="RefSeq" id="WP_169211543.1">
    <property type="nucleotide sequence ID" value="NZ_JAATNW010000007.1"/>
</dbReference>
<evidence type="ECO:0000313" key="3">
    <source>
        <dbReference type="Proteomes" id="UP000709336"/>
    </source>
</evidence>
<dbReference type="InterPro" id="IPR028952">
    <property type="entry name" value="Imm63"/>
</dbReference>
<protein>
    <recommendedName>
        <fullName evidence="1">Immunity protein 63 domain-containing protein</fullName>
    </recommendedName>
</protein>